<dbReference type="EMBL" id="CAJVCH010549418">
    <property type="protein sequence ID" value="CAG7828937.1"/>
    <property type="molecule type" value="Genomic_DNA"/>
</dbReference>
<reference evidence="1" key="1">
    <citation type="submission" date="2021-06" db="EMBL/GenBank/DDBJ databases">
        <authorList>
            <person name="Hodson N. C."/>
            <person name="Mongue J. A."/>
            <person name="Jaron S. K."/>
        </authorList>
    </citation>
    <scope>NUCLEOTIDE SEQUENCE</scope>
</reference>
<dbReference type="Proteomes" id="UP000708208">
    <property type="component" value="Unassembled WGS sequence"/>
</dbReference>
<dbReference type="PANTHER" id="PTHR20908:SF1">
    <property type="entry name" value="LD15586P"/>
    <property type="match status" value="1"/>
</dbReference>
<keyword evidence="2" id="KW-1185">Reference proteome</keyword>
<evidence type="ECO:0000313" key="1">
    <source>
        <dbReference type="EMBL" id="CAG7828937.1"/>
    </source>
</evidence>
<organism evidence="1 2">
    <name type="scientific">Allacma fusca</name>
    <dbReference type="NCBI Taxonomy" id="39272"/>
    <lineage>
        <taxon>Eukaryota</taxon>
        <taxon>Metazoa</taxon>
        <taxon>Ecdysozoa</taxon>
        <taxon>Arthropoda</taxon>
        <taxon>Hexapoda</taxon>
        <taxon>Collembola</taxon>
        <taxon>Symphypleona</taxon>
        <taxon>Sminthuridae</taxon>
        <taxon>Allacma</taxon>
    </lineage>
</organism>
<dbReference type="GO" id="GO:0017171">
    <property type="term" value="F:serine hydrolase activity"/>
    <property type="evidence" value="ECO:0007669"/>
    <property type="project" value="TreeGrafter"/>
</dbReference>
<dbReference type="AlphaFoldDB" id="A0A8J2LAW7"/>
<protein>
    <submittedName>
        <fullName evidence="1">Uncharacterized protein</fullName>
    </submittedName>
</protein>
<evidence type="ECO:0000313" key="2">
    <source>
        <dbReference type="Proteomes" id="UP000708208"/>
    </source>
</evidence>
<accession>A0A8J2LAW7</accession>
<feature type="non-terminal residue" evidence="1">
    <location>
        <position position="1"/>
    </location>
</feature>
<sequence length="127" mass="14438">VIANEVAEFLAAKEQYEKIVVYGFSGGAYVWGEVLDVMSQHESKYGPVGKRIIGQVFDSITVMSIETLTVKFPKVIFPTSTILQRILETYLRYHTAALSEHTTRHYMQSFEQLKNNQMISTPILTFA</sequence>
<comment type="caution">
    <text evidence="1">The sequence shown here is derived from an EMBL/GenBank/DDBJ whole genome shotgun (WGS) entry which is preliminary data.</text>
</comment>
<dbReference type="PANTHER" id="PTHR20908">
    <property type="entry name" value="LD15586P"/>
    <property type="match status" value="1"/>
</dbReference>
<gene>
    <name evidence="1" type="ORF">AFUS01_LOCUS38830</name>
</gene>
<name>A0A8J2LAW7_9HEXA</name>
<dbReference type="OrthoDB" id="77878at2759"/>
<feature type="non-terminal residue" evidence="1">
    <location>
        <position position="127"/>
    </location>
</feature>
<proteinExistence type="predicted"/>